<comment type="caution">
    <text evidence="1">The sequence shown here is derived from an EMBL/GenBank/DDBJ whole genome shotgun (WGS) entry which is preliminary data.</text>
</comment>
<protein>
    <submittedName>
        <fullName evidence="1">Uncharacterized protein</fullName>
    </submittedName>
</protein>
<name>A0A7C2K425_UNCW3</name>
<accession>A0A7C2K425</accession>
<sequence length="294" mass="34865">MRCIKCGLVTHKNKKVQGDFICDECKQHEKTIIALYEEARKIFTEGTEPIEKTEIFELLKNTYFVIQRNPKLTVYSTLVSELFEEFGVRGSEAVDFDELWRRTKSTRNIFKIVQSLEDAEIIKIEYPNKINRIIKPSTILNRFINEAYKPYKTQEQVKIRVTAVLAMYTILHEMYLLAQAKSQAEIYRLFNTHTPKAPWVATMYLWTERINEKPVKKDFTEDEIRRFFAKRCLSPITISNYISALKATSPHSLQQYIENIDKERGNNVKFIVRQELLNYLERIYDERVRELDRA</sequence>
<reference evidence="1" key="1">
    <citation type="journal article" date="2020" name="mSystems">
        <title>Genome- and Community-Level Interaction Insights into Carbon Utilization and Element Cycling Functions of Hydrothermarchaeota in Hydrothermal Sediment.</title>
        <authorList>
            <person name="Zhou Z."/>
            <person name="Liu Y."/>
            <person name="Xu W."/>
            <person name="Pan J."/>
            <person name="Luo Z.H."/>
            <person name="Li M."/>
        </authorList>
    </citation>
    <scope>NUCLEOTIDE SEQUENCE [LARGE SCALE GENOMIC DNA]</scope>
    <source>
        <strain evidence="1">SpSt-34</strain>
    </source>
</reference>
<dbReference type="EMBL" id="DSOL01000205">
    <property type="protein sequence ID" value="HEN28424.1"/>
    <property type="molecule type" value="Genomic_DNA"/>
</dbReference>
<gene>
    <name evidence="1" type="ORF">ENQ77_07250</name>
</gene>
<organism evidence="1">
    <name type="scientific">candidate division WOR-3 bacterium</name>
    <dbReference type="NCBI Taxonomy" id="2052148"/>
    <lineage>
        <taxon>Bacteria</taxon>
        <taxon>Bacteria division WOR-3</taxon>
    </lineage>
</organism>
<dbReference type="AlphaFoldDB" id="A0A7C2K425"/>
<evidence type="ECO:0000313" key="1">
    <source>
        <dbReference type="EMBL" id="HEN28424.1"/>
    </source>
</evidence>
<proteinExistence type="predicted"/>